<dbReference type="PANTHER" id="PTHR23028:SF134">
    <property type="entry name" value="PUTATIVE (AFU_ORTHOLOGUE AFUA_4G08520)-RELATED"/>
    <property type="match status" value="1"/>
</dbReference>
<dbReference type="InterPro" id="IPR050879">
    <property type="entry name" value="Acyltransferase_3"/>
</dbReference>
<feature type="transmembrane region" description="Helical" evidence="1">
    <location>
        <begin position="46"/>
        <end position="64"/>
    </location>
</feature>
<sequence length="378" mass="41650">MTAMNQARSSSQRFYVLDGMRGIAAIIVMLYHYIGSGQSRLLMNSYIAVDLFFILSGFVIYHAYAKALRDGMPAGVYANKRISRLAPTVAGGVVLGAIAMLIVFAETGRAFNPLQFTLTHIGHFAFIPALSDYEIPANGTLELFPSNPPLWSIFYEFVASIAFIWIARLPKWRLVGTCLAAFSLYLFCCLALARLSGNDLTANVGWSHQTFFFGFPRVFSAFLAGIIIYRLVQNPAGPAARYLPRFTGLMPTLIVFAVTLGILMFPVYAKGAYQFIAIGLLCPLLILIGARVQPGSLWLTGVCERLGLISFPLYCVHEPVRHLTGVLLRRTGLTDIPTELRVTLTVILALLVSIGLLWLLGQFQARRRLSASLKPFLG</sequence>
<keyword evidence="1" id="KW-0812">Transmembrane</keyword>
<feature type="transmembrane region" description="Helical" evidence="1">
    <location>
        <begin position="85"/>
        <end position="105"/>
    </location>
</feature>
<name>A0A160TZG2_9ZZZZ</name>
<feature type="transmembrane region" description="Helical" evidence="1">
    <location>
        <begin position="213"/>
        <end position="232"/>
    </location>
</feature>
<feature type="domain" description="Acyltransferase 3" evidence="2">
    <location>
        <begin position="16"/>
        <end position="357"/>
    </location>
</feature>
<dbReference type="GO" id="GO:0016747">
    <property type="term" value="F:acyltransferase activity, transferring groups other than amino-acyl groups"/>
    <property type="evidence" value="ECO:0007669"/>
    <property type="project" value="InterPro"/>
</dbReference>
<dbReference type="AlphaFoldDB" id="A0A160TZG2"/>
<reference evidence="3" key="1">
    <citation type="submission" date="2015-10" db="EMBL/GenBank/DDBJ databases">
        <authorList>
            <person name="Gilbert D.G."/>
        </authorList>
    </citation>
    <scope>NUCLEOTIDE SEQUENCE</scope>
</reference>
<protein>
    <submittedName>
        <fullName evidence="3">Acyltransferase</fullName>
    </submittedName>
</protein>
<evidence type="ECO:0000256" key="1">
    <source>
        <dbReference type="SAM" id="Phobius"/>
    </source>
</evidence>
<feature type="transmembrane region" description="Helical" evidence="1">
    <location>
        <begin position="244"/>
        <end position="265"/>
    </location>
</feature>
<dbReference type="Pfam" id="PF01757">
    <property type="entry name" value="Acyl_transf_3"/>
    <property type="match status" value="1"/>
</dbReference>
<feature type="transmembrane region" description="Helical" evidence="1">
    <location>
        <begin position="174"/>
        <end position="193"/>
    </location>
</feature>
<feature type="transmembrane region" description="Helical" evidence="1">
    <location>
        <begin position="150"/>
        <end position="167"/>
    </location>
</feature>
<proteinExistence type="predicted"/>
<organism evidence="3">
    <name type="scientific">hydrothermal vent metagenome</name>
    <dbReference type="NCBI Taxonomy" id="652676"/>
    <lineage>
        <taxon>unclassified sequences</taxon>
        <taxon>metagenomes</taxon>
        <taxon>ecological metagenomes</taxon>
    </lineage>
</organism>
<dbReference type="PANTHER" id="PTHR23028">
    <property type="entry name" value="ACETYLTRANSFERASE"/>
    <property type="match status" value="1"/>
</dbReference>
<feature type="transmembrane region" description="Helical" evidence="1">
    <location>
        <begin position="271"/>
        <end position="290"/>
    </location>
</feature>
<gene>
    <name evidence="3" type="ORF">MGWOODY_Hyp2423</name>
</gene>
<dbReference type="EMBL" id="CZQD01000028">
    <property type="protein sequence ID" value="CUS56528.1"/>
    <property type="molecule type" value="Genomic_DNA"/>
</dbReference>
<dbReference type="InterPro" id="IPR002656">
    <property type="entry name" value="Acyl_transf_3_dom"/>
</dbReference>
<keyword evidence="3" id="KW-0808">Transferase</keyword>
<keyword evidence="1" id="KW-1133">Transmembrane helix</keyword>
<evidence type="ECO:0000313" key="3">
    <source>
        <dbReference type="EMBL" id="CUS56528.1"/>
    </source>
</evidence>
<evidence type="ECO:0000259" key="2">
    <source>
        <dbReference type="Pfam" id="PF01757"/>
    </source>
</evidence>
<keyword evidence="3" id="KW-0012">Acyltransferase</keyword>
<accession>A0A160TZG2</accession>
<keyword evidence="1" id="KW-0472">Membrane</keyword>
<feature type="transmembrane region" description="Helical" evidence="1">
    <location>
        <begin position="14"/>
        <end position="34"/>
    </location>
</feature>
<feature type="transmembrane region" description="Helical" evidence="1">
    <location>
        <begin position="340"/>
        <end position="360"/>
    </location>
</feature>